<accession>A0A8T0N622</accession>
<gene>
    <name evidence="2" type="ORF">PVAP13_9KG393044</name>
</gene>
<comment type="caution">
    <text evidence="2">The sequence shown here is derived from an EMBL/GenBank/DDBJ whole genome shotgun (WGS) entry which is preliminary data.</text>
</comment>
<dbReference type="EMBL" id="CM029053">
    <property type="protein sequence ID" value="KAG2544910.1"/>
    <property type="molecule type" value="Genomic_DNA"/>
</dbReference>
<protein>
    <submittedName>
        <fullName evidence="2">Uncharacterized protein</fullName>
    </submittedName>
</protein>
<sequence>MEEARTEPNKVASGMLVLQSTVPCRQVFANRQSGRPSIQSIPTCKTTGGCSAGAPSRHGAAVLVGWWQAMVLAASATANRYSTPPGHRSGSGHQEAHRTVSPPRTRRRPASRDGVSVLPWPPERAFAERSGSY</sequence>
<reference evidence="2" key="1">
    <citation type="submission" date="2020-05" db="EMBL/GenBank/DDBJ databases">
        <title>WGS assembly of Panicum virgatum.</title>
        <authorList>
            <person name="Lovell J.T."/>
            <person name="Jenkins J."/>
            <person name="Shu S."/>
            <person name="Juenger T.E."/>
            <person name="Schmutz J."/>
        </authorList>
    </citation>
    <scope>NUCLEOTIDE SEQUENCE</scope>
    <source>
        <strain evidence="2">AP13</strain>
    </source>
</reference>
<dbReference type="AlphaFoldDB" id="A0A8T0N622"/>
<evidence type="ECO:0000313" key="2">
    <source>
        <dbReference type="EMBL" id="KAG2544910.1"/>
    </source>
</evidence>
<feature type="region of interest" description="Disordered" evidence="1">
    <location>
        <begin position="79"/>
        <end position="133"/>
    </location>
</feature>
<evidence type="ECO:0000313" key="3">
    <source>
        <dbReference type="Proteomes" id="UP000823388"/>
    </source>
</evidence>
<proteinExistence type="predicted"/>
<keyword evidence="3" id="KW-1185">Reference proteome</keyword>
<name>A0A8T0N622_PANVG</name>
<dbReference type="Proteomes" id="UP000823388">
    <property type="component" value="Chromosome 9K"/>
</dbReference>
<evidence type="ECO:0000256" key="1">
    <source>
        <dbReference type="SAM" id="MobiDB-lite"/>
    </source>
</evidence>
<organism evidence="2 3">
    <name type="scientific">Panicum virgatum</name>
    <name type="common">Blackwell switchgrass</name>
    <dbReference type="NCBI Taxonomy" id="38727"/>
    <lineage>
        <taxon>Eukaryota</taxon>
        <taxon>Viridiplantae</taxon>
        <taxon>Streptophyta</taxon>
        <taxon>Embryophyta</taxon>
        <taxon>Tracheophyta</taxon>
        <taxon>Spermatophyta</taxon>
        <taxon>Magnoliopsida</taxon>
        <taxon>Liliopsida</taxon>
        <taxon>Poales</taxon>
        <taxon>Poaceae</taxon>
        <taxon>PACMAD clade</taxon>
        <taxon>Panicoideae</taxon>
        <taxon>Panicodae</taxon>
        <taxon>Paniceae</taxon>
        <taxon>Panicinae</taxon>
        <taxon>Panicum</taxon>
        <taxon>Panicum sect. Hiantes</taxon>
    </lineage>
</organism>